<dbReference type="GO" id="GO:0016491">
    <property type="term" value="F:oxidoreductase activity"/>
    <property type="evidence" value="ECO:0000318"/>
    <property type="project" value="GO_Central"/>
</dbReference>
<dbReference type="Gene3D" id="3.40.50.720">
    <property type="entry name" value="NAD(P)-binding Rossmann-like Domain"/>
    <property type="match status" value="1"/>
</dbReference>
<dbReference type="InterPro" id="IPR002347">
    <property type="entry name" value="SDR_fam"/>
</dbReference>
<dbReference type="AlphaFoldDB" id="A0A9J7M3A5"/>
<keyword evidence="4" id="KW-0472">Membrane</keyword>
<gene>
    <name evidence="6" type="primary">LOC118428106</name>
</gene>
<dbReference type="PRINTS" id="PR00080">
    <property type="entry name" value="SDRFAMILY"/>
</dbReference>
<name>A0A9J7M3A5_BRAFL</name>
<dbReference type="PRINTS" id="PR00081">
    <property type="entry name" value="GDHRDH"/>
</dbReference>
<dbReference type="SUPFAM" id="SSF51735">
    <property type="entry name" value="NAD(P)-binding Rossmann-fold domains"/>
    <property type="match status" value="1"/>
</dbReference>
<dbReference type="GeneID" id="118428106"/>
<dbReference type="InterPro" id="IPR020904">
    <property type="entry name" value="Sc_DH/Rdtase_CS"/>
</dbReference>
<keyword evidence="2" id="KW-0560">Oxidoreductase</keyword>
<evidence type="ECO:0000313" key="6">
    <source>
        <dbReference type="RefSeq" id="XP_035693972.1"/>
    </source>
</evidence>
<evidence type="ECO:0000256" key="3">
    <source>
        <dbReference type="RuleBase" id="RU000363"/>
    </source>
</evidence>
<evidence type="ECO:0000256" key="4">
    <source>
        <dbReference type="SAM" id="Phobius"/>
    </source>
</evidence>
<dbReference type="OrthoDB" id="2102561at2759"/>
<dbReference type="GO" id="GO:0008202">
    <property type="term" value="P:steroid metabolic process"/>
    <property type="evidence" value="ECO:0000318"/>
    <property type="project" value="GO_Central"/>
</dbReference>
<feature type="transmembrane region" description="Helical" evidence="4">
    <location>
        <begin position="65"/>
        <end position="86"/>
    </location>
</feature>
<sequence length="401" mass="44141">MIVTIHDSFKVIRVTGQVNVQHSYSARERAVTMLKPLHLFYCASLLGLTTISGLLLLLYHCAPVLYYLCTGILLGSVGYCVVLYMAPKSRVSGEGKAVFITGCDSGFGFGLAKRLDSLGFTVFAGCLLADSGGEGSKKLRAECSSRLSTVQIDVTDDGQVQAAVRQVKDRLPTGSKGLYALVNNAGVWQPGEIEWVSMAAYRRVMEVNTFGTVRVTKAFLPLVRRAKGRVVNISSVGGLCAGPLAAGYSMTKAAMEFFSDALRHEMHKWGVKVVIVEPSSFARATDIVLPAVYKKFAEDLRNNVEDVVKEDYGMEYFDFKMEQLRLYAHGEGHSRNPTAVIEAMVDAVTLTTPSHRYLVGSSFEDYVTWMWLGYFPTRWTGSTLLAEKEGDPKPAMLKKNY</sequence>
<dbReference type="KEGG" id="bfo:118428106"/>
<evidence type="ECO:0000256" key="2">
    <source>
        <dbReference type="ARBA" id="ARBA00023002"/>
    </source>
</evidence>
<dbReference type="PANTHER" id="PTHR43313">
    <property type="entry name" value="SHORT-CHAIN DEHYDROGENASE/REDUCTASE FAMILY 9C"/>
    <property type="match status" value="1"/>
</dbReference>
<keyword evidence="5" id="KW-1185">Reference proteome</keyword>
<dbReference type="PANTHER" id="PTHR43313:SF36">
    <property type="entry name" value="D-BETA-HYDROXYBUTYRATE DEHYDROGENASE, MITOCHONDRIAL"/>
    <property type="match status" value="1"/>
</dbReference>
<dbReference type="Pfam" id="PF00106">
    <property type="entry name" value="adh_short"/>
    <property type="match status" value="1"/>
</dbReference>
<keyword evidence="4" id="KW-0812">Transmembrane</keyword>
<dbReference type="InterPro" id="IPR036291">
    <property type="entry name" value="NAD(P)-bd_dom_sf"/>
</dbReference>
<dbReference type="OMA" id="LEWTTME"/>
<reference evidence="5" key="1">
    <citation type="journal article" date="2020" name="Nat. Ecol. Evol.">
        <title>Deeply conserved synteny resolves early events in vertebrate evolution.</title>
        <authorList>
            <person name="Simakov O."/>
            <person name="Marletaz F."/>
            <person name="Yue J.X."/>
            <person name="O'Connell B."/>
            <person name="Jenkins J."/>
            <person name="Brandt A."/>
            <person name="Calef R."/>
            <person name="Tung C.H."/>
            <person name="Huang T.K."/>
            <person name="Schmutz J."/>
            <person name="Satoh N."/>
            <person name="Yu J.K."/>
            <person name="Putnam N.H."/>
            <person name="Green R.E."/>
            <person name="Rokhsar D.S."/>
        </authorList>
    </citation>
    <scope>NUCLEOTIDE SEQUENCE [LARGE SCALE GENOMIC DNA]</scope>
    <source>
        <strain evidence="5">S238N-H82</strain>
    </source>
</reference>
<organism evidence="5 6">
    <name type="scientific">Branchiostoma floridae</name>
    <name type="common">Florida lancelet</name>
    <name type="synonym">Amphioxus</name>
    <dbReference type="NCBI Taxonomy" id="7739"/>
    <lineage>
        <taxon>Eukaryota</taxon>
        <taxon>Metazoa</taxon>
        <taxon>Chordata</taxon>
        <taxon>Cephalochordata</taxon>
        <taxon>Leptocardii</taxon>
        <taxon>Amphioxiformes</taxon>
        <taxon>Branchiostomatidae</taxon>
        <taxon>Branchiostoma</taxon>
    </lineage>
</organism>
<dbReference type="RefSeq" id="XP_035693972.1">
    <property type="nucleotide sequence ID" value="XM_035838079.1"/>
</dbReference>
<accession>A0A9J7M3A5</accession>
<protein>
    <submittedName>
        <fullName evidence="6">D-beta-hydroxybutyrate dehydrogenase, mitochondrial-like</fullName>
    </submittedName>
</protein>
<feature type="transmembrane region" description="Helical" evidence="4">
    <location>
        <begin position="37"/>
        <end position="59"/>
    </location>
</feature>
<evidence type="ECO:0000256" key="1">
    <source>
        <dbReference type="ARBA" id="ARBA00006484"/>
    </source>
</evidence>
<evidence type="ECO:0000313" key="5">
    <source>
        <dbReference type="Proteomes" id="UP000001554"/>
    </source>
</evidence>
<keyword evidence="4" id="KW-1133">Transmembrane helix</keyword>
<reference evidence="6" key="2">
    <citation type="submission" date="2025-08" db="UniProtKB">
        <authorList>
            <consortium name="RefSeq"/>
        </authorList>
    </citation>
    <scope>IDENTIFICATION</scope>
    <source>
        <strain evidence="6">S238N-H82</strain>
        <tissue evidence="6">Testes</tissue>
    </source>
</reference>
<proteinExistence type="inferred from homology"/>
<comment type="similarity">
    <text evidence="1 3">Belongs to the short-chain dehydrogenases/reductases (SDR) family.</text>
</comment>
<dbReference type="PROSITE" id="PS00061">
    <property type="entry name" value="ADH_SHORT"/>
    <property type="match status" value="1"/>
</dbReference>
<dbReference type="Proteomes" id="UP000001554">
    <property type="component" value="Chromosome 12"/>
</dbReference>